<protein>
    <submittedName>
        <fullName evidence="1">Uncharacterized protein</fullName>
    </submittedName>
</protein>
<reference evidence="1" key="1">
    <citation type="submission" date="2023-07" db="EMBL/GenBank/DDBJ databases">
        <title>Sorghum-associated microbial communities from plants grown in Nebraska, USA.</title>
        <authorList>
            <person name="Schachtman D."/>
        </authorList>
    </citation>
    <scope>NUCLEOTIDE SEQUENCE</scope>
    <source>
        <strain evidence="1">2697</strain>
    </source>
</reference>
<keyword evidence="2" id="KW-1185">Reference proteome</keyword>
<accession>A0ACC6KUG7</accession>
<comment type="caution">
    <text evidence="1">The sequence shown here is derived from an EMBL/GenBank/DDBJ whole genome shotgun (WGS) entry which is preliminary data.</text>
</comment>
<evidence type="ECO:0000313" key="2">
    <source>
        <dbReference type="Proteomes" id="UP001246858"/>
    </source>
</evidence>
<sequence>MVHLFYPERFYSYGSSGRFDIKQTLLFQYSQIGKIVIKVTNLFQYFFNQLKMKYIIMNQSSASLNEQNEWAFKPVRGVLFYIFNSGITKINTLRRI</sequence>
<proteinExistence type="predicted"/>
<organism evidence="1 2">
    <name type="scientific">Pedobacter africanus</name>
    <dbReference type="NCBI Taxonomy" id="151894"/>
    <lineage>
        <taxon>Bacteria</taxon>
        <taxon>Pseudomonadati</taxon>
        <taxon>Bacteroidota</taxon>
        <taxon>Sphingobacteriia</taxon>
        <taxon>Sphingobacteriales</taxon>
        <taxon>Sphingobacteriaceae</taxon>
        <taxon>Pedobacter</taxon>
    </lineage>
</organism>
<name>A0ACC6KUG7_9SPHI</name>
<dbReference type="EMBL" id="JAVDTF010000001">
    <property type="protein sequence ID" value="MDR6782822.1"/>
    <property type="molecule type" value="Genomic_DNA"/>
</dbReference>
<dbReference type="Proteomes" id="UP001246858">
    <property type="component" value="Unassembled WGS sequence"/>
</dbReference>
<gene>
    <name evidence="1" type="ORF">J2X78_001374</name>
</gene>
<evidence type="ECO:0000313" key="1">
    <source>
        <dbReference type="EMBL" id="MDR6782822.1"/>
    </source>
</evidence>